<protein>
    <submittedName>
        <fullName evidence="1">Uncharacterized protein</fullName>
    </submittedName>
</protein>
<name>A0A9X1UFI8_9BRAD</name>
<sequence>MKRRSLIREITPTEIKHIRMQLDRVREIGKKAAKSKRRFADYKYLKAVFAAFYAFGDANLLPILARVARDEYGVARREGCHPLRTIIDASADPKTPLRSRSRWGRALEWAFDQEVQPDGLMSFLNANHGIAGCARLANMALPLYRRPREYAWSDDVPESNGNDQFGDLRVRSFAKRRRTD</sequence>
<proteinExistence type="predicted"/>
<dbReference type="EMBL" id="JAKLTY010000062">
    <property type="protein sequence ID" value="MCG2633073.1"/>
    <property type="molecule type" value="Genomic_DNA"/>
</dbReference>
<dbReference type="AlphaFoldDB" id="A0A9X1UFI8"/>
<reference evidence="1" key="1">
    <citation type="submission" date="2022-01" db="EMBL/GenBank/DDBJ databases">
        <title>Genome sequnece data of strain Bradyrhizobium sp. nov.</title>
        <authorList>
            <person name="Zhang J."/>
        </authorList>
    </citation>
    <scope>NUCLEOTIDE SEQUENCE</scope>
    <source>
        <strain evidence="1">WYCCWR 13023</strain>
    </source>
</reference>
<organism evidence="1 2">
    <name type="scientific">Bradyrhizobium zhengyangense</name>
    <dbReference type="NCBI Taxonomy" id="2911009"/>
    <lineage>
        <taxon>Bacteria</taxon>
        <taxon>Pseudomonadati</taxon>
        <taxon>Pseudomonadota</taxon>
        <taxon>Alphaproteobacteria</taxon>
        <taxon>Hyphomicrobiales</taxon>
        <taxon>Nitrobacteraceae</taxon>
        <taxon>Bradyrhizobium</taxon>
    </lineage>
</organism>
<comment type="caution">
    <text evidence="1">The sequence shown here is derived from an EMBL/GenBank/DDBJ whole genome shotgun (WGS) entry which is preliminary data.</text>
</comment>
<dbReference type="RefSeq" id="WP_237892164.1">
    <property type="nucleotide sequence ID" value="NZ_JAKLTY010000062.1"/>
</dbReference>
<evidence type="ECO:0000313" key="1">
    <source>
        <dbReference type="EMBL" id="MCG2633073.1"/>
    </source>
</evidence>
<dbReference type="Proteomes" id="UP001139054">
    <property type="component" value="Unassembled WGS sequence"/>
</dbReference>
<evidence type="ECO:0000313" key="2">
    <source>
        <dbReference type="Proteomes" id="UP001139054"/>
    </source>
</evidence>
<accession>A0A9X1UFI8</accession>
<gene>
    <name evidence="1" type="ORF">L6654_41725</name>
</gene>